<dbReference type="InterPro" id="IPR050331">
    <property type="entry name" value="Zinc_finger"/>
</dbReference>
<sequence length="577" mass="63624">MSNRLAFQTQLASIMEVLANAAVAEICKLVDDDYAVINLQMSQCQRENKALKRKLHLMELRMARGYAERRIRESSGNRSSRVQVSANLSDKYRAPVADELYGRQLNEDVWRDGEPSNADVSIGHPVIKHDENGHEDSSQTRSNALLVKAETSDDGHTQQQLFIREDGVAEPVCEGVDADYGGAQVDKVDGQNSRTRHEALEVNDEEPDVLFIKEEHSELEDQESQSHGGMTLQDGFVESSTDICGNGASSSPAQITLALHVQAVSVDNTVIKSQYSCRSCSTILLMYLSCNPDAVDSQTVGTLCSHDPVLPQRDVKVWDIPSSQSLLQGSDDSSNIPHSNQNVQRKTVVSVDVLGTNSTLYERTKDLESSFPRWAANSPSDTQPSCSYIVEVEQDQDCVLVQPGPVSVSGRQKGAASNRLQDGRGLHSVEADWSTVTASSQAHNQQFSHFNRTRLDATNQANLTQAIPNLPHPGVSLAGLQLSRRMEKGKRKSYICRYCGKAFTGQSNLEAHQRIHTGEKPFKCETCGKLFTEAGNLKKHQRVHTGEKPFVCNRCGKRFAWICNLRTHQQSASCGAV</sequence>
<dbReference type="PROSITE" id="PS50157">
    <property type="entry name" value="ZINC_FINGER_C2H2_2"/>
    <property type="match status" value="3"/>
</dbReference>
<keyword evidence="8" id="KW-0539">Nucleus</keyword>
<dbReference type="GO" id="GO:0008270">
    <property type="term" value="F:zinc ion binding"/>
    <property type="evidence" value="ECO:0007669"/>
    <property type="project" value="UniProtKB-KW"/>
</dbReference>
<dbReference type="PANTHER" id="PTHR16515">
    <property type="entry name" value="PR DOMAIN ZINC FINGER PROTEIN"/>
    <property type="match status" value="1"/>
</dbReference>
<evidence type="ECO:0000256" key="5">
    <source>
        <dbReference type="ARBA" id="ARBA00022771"/>
    </source>
</evidence>
<feature type="non-terminal residue" evidence="12">
    <location>
        <position position="1"/>
    </location>
</feature>
<evidence type="ECO:0000256" key="3">
    <source>
        <dbReference type="ARBA" id="ARBA00022723"/>
    </source>
</evidence>
<dbReference type="Gene3D" id="3.30.160.60">
    <property type="entry name" value="Classic Zinc Finger"/>
    <property type="match status" value="3"/>
</dbReference>
<evidence type="ECO:0000256" key="6">
    <source>
        <dbReference type="ARBA" id="ARBA00022833"/>
    </source>
</evidence>
<evidence type="ECO:0000256" key="2">
    <source>
        <dbReference type="ARBA" id="ARBA00006991"/>
    </source>
</evidence>
<dbReference type="GO" id="GO:0003677">
    <property type="term" value="F:DNA binding"/>
    <property type="evidence" value="ECO:0007669"/>
    <property type="project" value="UniProtKB-KW"/>
</dbReference>
<evidence type="ECO:0000256" key="4">
    <source>
        <dbReference type="ARBA" id="ARBA00022737"/>
    </source>
</evidence>
<keyword evidence="4" id="KW-0677">Repeat</keyword>
<evidence type="ECO:0000256" key="8">
    <source>
        <dbReference type="ARBA" id="ARBA00023242"/>
    </source>
</evidence>
<dbReference type="PANTHER" id="PTHR16515:SF66">
    <property type="entry name" value="C2H2-TYPE DOMAIN-CONTAINING PROTEIN"/>
    <property type="match status" value="1"/>
</dbReference>
<evidence type="ECO:0000256" key="10">
    <source>
        <dbReference type="SAM" id="Coils"/>
    </source>
</evidence>
<protein>
    <submittedName>
        <fullName evidence="12">Zinc finger protein 354B</fullName>
    </submittedName>
</protein>
<evidence type="ECO:0000313" key="12">
    <source>
        <dbReference type="EMBL" id="KAI5617498.1"/>
    </source>
</evidence>
<gene>
    <name evidence="12" type="ORF">C0J50_23050</name>
</gene>
<dbReference type="SMART" id="SM00355">
    <property type="entry name" value="ZnF_C2H2"/>
    <property type="match status" value="3"/>
</dbReference>
<evidence type="ECO:0000313" key="13">
    <source>
        <dbReference type="Proteomes" id="UP001205998"/>
    </source>
</evidence>
<proteinExistence type="inferred from homology"/>
<dbReference type="AlphaFoldDB" id="A0AAD5AIQ6"/>
<comment type="similarity">
    <text evidence="2">Belongs to the krueppel C2H2-type zinc-finger protein family.</text>
</comment>
<reference evidence="12" key="1">
    <citation type="submission" date="2018-07" db="EMBL/GenBank/DDBJ databases">
        <title>Comparative genomics of catfishes provides insights into carnivory and benthic adaptation.</title>
        <authorList>
            <person name="Zhang Y."/>
            <person name="Wang D."/>
            <person name="Peng Z."/>
            <person name="Zheng S."/>
            <person name="Shao F."/>
            <person name="Tao W."/>
        </authorList>
    </citation>
    <scope>NUCLEOTIDE SEQUENCE</scope>
    <source>
        <strain evidence="12">Chongqing</strain>
    </source>
</reference>
<dbReference type="Proteomes" id="UP001205998">
    <property type="component" value="Unassembled WGS sequence"/>
</dbReference>
<feature type="domain" description="C2H2-type" evidence="11">
    <location>
        <begin position="550"/>
        <end position="577"/>
    </location>
</feature>
<organism evidence="12 13">
    <name type="scientific">Silurus asotus</name>
    <name type="common">Amur catfish</name>
    <name type="synonym">Parasilurus asotus</name>
    <dbReference type="NCBI Taxonomy" id="30991"/>
    <lineage>
        <taxon>Eukaryota</taxon>
        <taxon>Metazoa</taxon>
        <taxon>Chordata</taxon>
        <taxon>Craniata</taxon>
        <taxon>Vertebrata</taxon>
        <taxon>Euteleostomi</taxon>
        <taxon>Actinopterygii</taxon>
        <taxon>Neopterygii</taxon>
        <taxon>Teleostei</taxon>
        <taxon>Ostariophysi</taxon>
        <taxon>Siluriformes</taxon>
        <taxon>Siluridae</taxon>
        <taxon>Silurus</taxon>
    </lineage>
</organism>
<dbReference type="EMBL" id="MU551704">
    <property type="protein sequence ID" value="KAI5617498.1"/>
    <property type="molecule type" value="Genomic_DNA"/>
</dbReference>
<dbReference type="GO" id="GO:0005634">
    <property type="term" value="C:nucleus"/>
    <property type="evidence" value="ECO:0007669"/>
    <property type="project" value="UniProtKB-SubCell"/>
</dbReference>
<keyword evidence="10" id="KW-0175">Coiled coil</keyword>
<keyword evidence="3" id="KW-0479">Metal-binding</keyword>
<evidence type="ECO:0000256" key="7">
    <source>
        <dbReference type="ARBA" id="ARBA00023125"/>
    </source>
</evidence>
<evidence type="ECO:0000256" key="1">
    <source>
        <dbReference type="ARBA" id="ARBA00004123"/>
    </source>
</evidence>
<feature type="domain" description="C2H2-type" evidence="11">
    <location>
        <begin position="494"/>
        <end position="521"/>
    </location>
</feature>
<keyword evidence="13" id="KW-1185">Reference proteome</keyword>
<dbReference type="Pfam" id="PF00096">
    <property type="entry name" value="zf-C2H2"/>
    <property type="match status" value="2"/>
</dbReference>
<dbReference type="GO" id="GO:0010468">
    <property type="term" value="P:regulation of gene expression"/>
    <property type="evidence" value="ECO:0007669"/>
    <property type="project" value="TreeGrafter"/>
</dbReference>
<dbReference type="FunFam" id="3.30.160.60:FF:002343">
    <property type="entry name" value="Zinc finger protein 33A"/>
    <property type="match status" value="1"/>
</dbReference>
<dbReference type="PROSITE" id="PS00028">
    <property type="entry name" value="ZINC_FINGER_C2H2_1"/>
    <property type="match status" value="2"/>
</dbReference>
<keyword evidence="7" id="KW-0238">DNA-binding</keyword>
<evidence type="ECO:0000259" key="11">
    <source>
        <dbReference type="PROSITE" id="PS50157"/>
    </source>
</evidence>
<feature type="domain" description="C2H2-type" evidence="11">
    <location>
        <begin position="522"/>
        <end position="549"/>
    </location>
</feature>
<name>A0AAD5AIQ6_SILAS</name>
<accession>A0AAD5AIQ6</accession>
<comment type="caution">
    <text evidence="12">The sequence shown here is derived from an EMBL/GenBank/DDBJ whole genome shotgun (WGS) entry which is preliminary data.</text>
</comment>
<dbReference type="SUPFAM" id="SSF57667">
    <property type="entry name" value="beta-beta-alpha zinc fingers"/>
    <property type="match status" value="2"/>
</dbReference>
<dbReference type="FunFam" id="3.30.160.60:FF:000663">
    <property type="entry name" value="Zinc finger protein 45"/>
    <property type="match status" value="1"/>
</dbReference>
<dbReference type="InterPro" id="IPR036236">
    <property type="entry name" value="Znf_C2H2_sf"/>
</dbReference>
<keyword evidence="6" id="KW-0862">Zinc</keyword>
<feature type="coiled-coil region" evidence="10">
    <location>
        <begin position="34"/>
        <end position="61"/>
    </location>
</feature>
<dbReference type="FunFam" id="3.30.160.60:FF:000358">
    <property type="entry name" value="zinc finger protein 24"/>
    <property type="match status" value="1"/>
</dbReference>
<keyword evidence="5 9" id="KW-0863">Zinc-finger</keyword>
<comment type="subcellular location">
    <subcellularLocation>
        <location evidence="1">Nucleus</location>
    </subcellularLocation>
</comment>
<evidence type="ECO:0000256" key="9">
    <source>
        <dbReference type="PROSITE-ProRule" id="PRU00042"/>
    </source>
</evidence>
<dbReference type="InterPro" id="IPR013087">
    <property type="entry name" value="Znf_C2H2_type"/>
</dbReference>